<evidence type="ECO:0000256" key="4">
    <source>
        <dbReference type="SAM" id="MobiDB-lite"/>
    </source>
</evidence>
<dbReference type="SUPFAM" id="SSF46689">
    <property type="entry name" value="Homeodomain-like"/>
    <property type="match status" value="1"/>
</dbReference>
<organism evidence="7">
    <name type="scientific">Caenorhabditis brenneri</name>
    <name type="common">Nematode worm</name>
    <dbReference type="NCBI Taxonomy" id="135651"/>
    <lineage>
        <taxon>Eukaryota</taxon>
        <taxon>Metazoa</taxon>
        <taxon>Ecdysozoa</taxon>
        <taxon>Nematoda</taxon>
        <taxon>Chromadorea</taxon>
        <taxon>Rhabditida</taxon>
        <taxon>Rhabditina</taxon>
        <taxon>Rhabditomorpha</taxon>
        <taxon>Rhabditoidea</taxon>
        <taxon>Rhabditidae</taxon>
        <taxon>Peloderinae</taxon>
        <taxon>Caenorhabditis</taxon>
    </lineage>
</organism>
<keyword evidence="2 3" id="KW-0238">DNA-binding</keyword>
<dbReference type="GO" id="GO:0003677">
    <property type="term" value="F:DNA binding"/>
    <property type="evidence" value="ECO:0007669"/>
    <property type="project" value="UniProtKB-UniRule"/>
</dbReference>
<evidence type="ECO:0000259" key="5">
    <source>
        <dbReference type="PROSITE" id="PS50071"/>
    </source>
</evidence>
<sequence length="227" mass="25806">MQPPTNGVKEASLEPVSGKMLDGHGTDQRTAHQLPQSQDVHTQSINHHYNQTVNPISIDPSQAKDQNQWKDLQLPTPSTNAVFSPQVHYPSLSPQLDAQHSYQPKAPKATLKPGKKGQRFEKWQCDVLKAHYTLSEHLHPSIQERLEQQLQLSGIQIRTWFQNRRHKDRQAEKHSLLGEVSWNTTSNNQYPSSVPSTSSTPSHHSSLSPELNIPLETLKERDENYPR</sequence>
<feature type="compositionally biased region" description="Polar residues" evidence="4">
    <location>
        <begin position="31"/>
        <end position="62"/>
    </location>
</feature>
<name>G0PLA2_CAEBE</name>
<dbReference type="InParanoid" id="G0PLA2"/>
<dbReference type="AlphaFoldDB" id="G0PLA2"/>
<dbReference type="InterPro" id="IPR001356">
    <property type="entry name" value="HD"/>
</dbReference>
<feature type="region of interest" description="Disordered" evidence="4">
    <location>
        <begin position="177"/>
        <end position="227"/>
    </location>
</feature>
<evidence type="ECO:0000256" key="3">
    <source>
        <dbReference type="RuleBase" id="RU000682"/>
    </source>
</evidence>
<gene>
    <name evidence="6" type="ORF">CAEBREN_19975</name>
</gene>
<dbReference type="EMBL" id="GL381042">
    <property type="protein sequence ID" value="EGT34253.1"/>
    <property type="molecule type" value="Genomic_DNA"/>
</dbReference>
<dbReference type="HOGENOM" id="CLU_066305_0_0_1"/>
<feature type="compositionally biased region" description="Basic and acidic residues" evidence="4">
    <location>
        <begin position="21"/>
        <end position="30"/>
    </location>
</feature>
<protein>
    <recommendedName>
        <fullName evidence="5">Homeobox domain-containing protein</fullName>
    </recommendedName>
</protein>
<keyword evidence="7" id="KW-1185">Reference proteome</keyword>
<feature type="compositionally biased region" description="Polar residues" evidence="4">
    <location>
        <begin position="181"/>
        <end position="190"/>
    </location>
</feature>
<keyword evidence="2 3" id="KW-0371">Homeobox</keyword>
<dbReference type="SMART" id="SM00389">
    <property type="entry name" value="HOX"/>
    <property type="match status" value="1"/>
</dbReference>
<evidence type="ECO:0000313" key="6">
    <source>
        <dbReference type="EMBL" id="EGT34253.1"/>
    </source>
</evidence>
<feature type="region of interest" description="Disordered" evidence="4">
    <location>
        <begin position="1"/>
        <end position="62"/>
    </location>
</feature>
<dbReference type="GO" id="GO:0005634">
    <property type="term" value="C:nucleus"/>
    <property type="evidence" value="ECO:0007669"/>
    <property type="project" value="UniProtKB-SubCell"/>
</dbReference>
<dbReference type="CDD" id="cd00086">
    <property type="entry name" value="homeodomain"/>
    <property type="match status" value="1"/>
</dbReference>
<evidence type="ECO:0000313" key="7">
    <source>
        <dbReference type="Proteomes" id="UP000008068"/>
    </source>
</evidence>
<feature type="DNA-binding region" description="Homeobox" evidence="2">
    <location>
        <begin position="113"/>
        <end position="172"/>
    </location>
</feature>
<evidence type="ECO:0000256" key="1">
    <source>
        <dbReference type="ARBA" id="ARBA00004123"/>
    </source>
</evidence>
<keyword evidence="2 3" id="KW-0539">Nucleus</keyword>
<feature type="compositionally biased region" description="Low complexity" evidence="4">
    <location>
        <begin position="191"/>
        <end position="209"/>
    </location>
</feature>
<feature type="compositionally biased region" description="Basic and acidic residues" evidence="4">
    <location>
        <begin position="217"/>
        <end position="227"/>
    </location>
</feature>
<accession>G0PLA2</accession>
<proteinExistence type="predicted"/>
<dbReference type="Proteomes" id="UP000008068">
    <property type="component" value="Unassembled WGS sequence"/>
</dbReference>
<dbReference type="PROSITE" id="PS50071">
    <property type="entry name" value="HOMEOBOX_2"/>
    <property type="match status" value="1"/>
</dbReference>
<evidence type="ECO:0000256" key="2">
    <source>
        <dbReference type="PROSITE-ProRule" id="PRU00108"/>
    </source>
</evidence>
<dbReference type="Gene3D" id="1.10.10.60">
    <property type="entry name" value="Homeodomain-like"/>
    <property type="match status" value="1"/>
</dbReference>
<feature type="domain" description="Homeobox" evidence="5">
    <location>
        <begin position="111"/>
        <end position="171"/>
    </location>
</feature>
<comment type="subcellular location">
    <subcellularLocation>
        <location evidence="1 2 3">Nucleus</location>
    </subcellularLocation>
</comment>
<reference evidence="7" key="1">
    <citation type="submission" date="2011-07" db="EMBL/GenBank/DDBJ databases">
        <authorList>
            <consortium name="Caenorhabditis brenneri Sequencing and Analysis Consortium"/>
            <person name="Wilson R.K."/>
        </authorList>
    </citation>
    <scope>NUCLEOTIDE SEQUENCE [LARGE SCALE GENOMIC DNA]</scope>
    <source>
        <strain evidence="7">PB2801</strain>
    </source>
</reference>
<feature type="region of interest" description="Disordered" evidence="4">
    <location>
        <begin position="97"/>
        <end position="117"/>
    </location>
</feature>
<dbReference type="Pfam" id="PF00046">
    <property type="entry name" value="Homeodomain"/>
    <property type="match status" value="1"/>
</dbReference>
<dbReference type="InterPro" id="IPR009057">
    <property type="entry name" value="Homeodomain-like_sf"/>
</dbReference>